<reference evidence="4 5" key="1">
    <citation type="journal article" date="2023" name="Sci. Data">
        <title>Genome assembly of the Korean intertidal mud-creeper Batillaria attramentaria.</title>
        <authorList>
            <person name="Patra A.K."/>
            <person name="Ho P.T."/>
            <person name="Jun S."/>
            <person name="Lee S.J."/>
            <person name="Kim Y."/>
            <person name="Won Y.J."/>
        </authorList>
    </citation>
    <scope>NUCLEOTIDE SEQUENCE [LARGE SCALE GENOMIC DNA]</scope>
    <source>
        <strain evidence="4">Wonlab-2016</strain>
    </source>
</reference>
<feature type="region of interest" description="Disordered" evidence="1">
    <location>
        <begin position="184"/>
        <end position="208"/>
    </location>
</feature>
<keyword evidence="2" id="KW-0812">Transmembrane</keyword>
<keyword evidence="3" id="KW-0732">Signal</keyword>
<feature type="chain" id="PRO_5044795427" evidence="3">
    <location>
        <begin position="23"/>
        <end position="314"/>
    </location>
</feature>
<feature type="region of interest" description="Disordered" evidence="1">
    <location>
        <begin position="120"/>
        <end position="149"/>
    </location>
</feature>
<proteinExistence type="predicted"/>
<organism evidence="4 5">
    <name type="scientific">Batillaria attramentaria</name>
    <dbReference type="NCBI Taxonomy" id="370345"/>
    <lineage>
        <taxon>Eukaryota</taxon>
        <taxon>Metazoa</taxon>
        <taxon>Spiralia</taxon>
        <taxon>Lophotrochozoa</taxon>
        <taxon>Mollusca</taxon>
        <taxon>Gastropoda</taxon>
        <taxon>Caenogastropoda</taxon>
        <taxon>Sorbeoconcha</taxon>
        <taxon>Cerithioidea</taxon>
        <taxon>Batillariidae</taxon>
        <taxon>Batillaria</taxon>
    </lineage>
</organism>
<evidence type="ECO:0000256" key="1">
    <source>
        <dbReference type="SAM" id="MobiDB-lite"/>
    </source>
</evidence>
<feature type="non-terminal residue" evidence="4">
    <location>
        <position position="1"/>
    </location>
</feature>
<gene>
    <name evidence="4" type="ORF">BaRGS_00040473</name>
</gene>
<sequence length="314" mass="34685">LRVRMDWETLFVFVVVWIHSKAVTTTGKCIYSIDFQEMNDIRTVTALDNTEVIVQFCLKSNCSFSDKVVVYKEESKGIKGADCSIWPGEDNYVSRGSSCSHVKNGMYEFRRTVHMRDSAVSVTTSASATENPKLPVDKDDDPESTDQSPHALGRTGIIVLGACGIFAVTAIVIAVIRFHAKKEQTNNDTQPESVAHVSHENENDDPKDTPAYHYYWEINDDELETSAGAPPFACRAPATPPPEHESIAEGYMTPVPSRAVINNTDGARNVIPMYHNSRCAVRKGGPISVSGRTQCDTDGYLLPVKARPNRDKKS</sequence>
<feature type="transmembrane region" description="Helical" evidence="2">
    <location>
        <begin position="157"/>
        <end position="176"/>
    </location>
</feature>
<dbReference type="Proteomes" id="UP001519460">
    <property type="component" value="Unassembled WGS sequence"/>
</dbReference>
<evidence type="ECO:0000256" key="2">
    <source>
        <dbReference type="SAM" id="Phobius"/>
    </source>
</evidence>
<comment type="caution">
    <text evidence="4">The sequence shown here is derived from an EMBL/GenBank/DDBJ whole genome shotgun (WGS) entry which is preliminary data.</text>
</comment>
<dbReference type="AlphaFoldDB" id="A0ABD0J060"/>
<feature type="compositionally biased region" description="Basic and acidic residues" evidence="1">
    <location>
        <begin position="197"/>
        <end position="208"/>
    </location>
</feature>
<accession>A0ABD0J060</accession>
<keyword evidence="2" id="KW-1133">Transmembrane helix</keyword>
<feature type="signal peptide" evidence="3">
    <location>
        <begin position="1"/>
        <end position="22"/>
    </location>
</feature>
<protein>
    <submittedName>
        <fullName evidence="4">Uncharacterized protein</fullName>
    </submittedName>
</protein>
<evidence type="ECO:0000313" key="4">
    <source>
        <dbReference type="EMBL" id="KAK7443153.1"/>
    </source>
</evidence>
<name>A0ABD0J060_9CAEN</name>
<evidence type="ECO:0000256" key="3">
    <source>
        <dbReference type="SAM" id="SignalP"/>
    </source>
</evidence>
<keyword evidence="2" id="KW-0472">Membrane</keyword>
<evidence type="ECO:0000313" key="5">
    <source>
        <dbReference type="Proteomes" id="UP001519460"/>
    </source>
</evidence>
<keyword evidence="5" id="KW-1185">Reference proteome</keyword>
<dbReference type="EMBL" id="JACVVK020000822">
    <property type="protein sequence ID" value="KAK7443153.1"/>
    <property type="molecule type" value="Genomic_DNA"/>
</dbReference>
<feature type="compositionally biased region" description="Low complexity" evidence="1">
    <location>
        <begin position="120"/>
        <end position="129"/>
    </location>
</feature>